<dbReference type="EMBL" id="JAMZIH010007170">
    <property type="protein sequence ID" value="KAJ1673265.1"/>
    <property type="molecule type" value="Genomic_DNA"/>
</dbReference>
<gene>
    <name evidence="1" type="ORF">EV182_005575</name>
</gene>
<evidence type="ECO:0000313" key="2">
    <source>
        <dbReference type="Proteomes" id="UP001145114"/>
    </source>
</evidence>
<protein>
    <submittedName>
        <fullName evidence="1">Uncharacterized protein</fullName>
    </submittedName>
</protein>
<proteinExistence type="predicted"/>
<name>A0ACC1H9S8_9FUNG</name>
<evidence type="ECO:0000313" key="1">
    <source>
        <dbReference type="EMBL" id="KAJ1673265.1"/>
    </source>
</evidence>
<sequence>EGFPRDRLKRWIIAFSFAAPITAIVSYLVLCLLLPSGASSSVYYVSLWSGRILLFSGSTFLYVALCHTLPEAMDAASVGSGGRLGAVEAALLVGGMAIPFILAIVFVH</sequence>
<dbReference type="Proteomes" id="UP001145114">
    <property type="component" value="Unassembled WGS sequence"/>
</dbReference>
<organism evidence="1 2">
    <name type="scientific">Spiromyces aspiralis</name>
    <dbReference type="NCBI Taxonomy" id="68401"/>
    <lineage>
        <taxon>Eukaryota</taxon>
        <taxon>Fungi</taxon>
        <taxon>Fungi incertae sedis</taxon>
        <taxon>Zoopagomycota</taxon>
        <taxon>Kickxellomycotina</taxon>
        <taxon>Kickxellomycetes</taxon>
        <taxon>Kickxellales</taxon>
        <taxon>Kickxellaceae</taxon>
        <taxon>Spiromyces</taxon>
    </lineage>
</organism>
<reference evidence="1" key="1">
    <citation type="submission" date="2022-06" db="EMBL/GenBank/DDBJ databases">
        <title>Phylogenomic reconstructions and comparative analyses of Kickxellomycotina fungi.</title>
        <authorList>
            <person name="Reynolds N.K."/>
            <person name="Stajich J.E."/>
            <person name="Barry K."/>
            <person name="Grigoriev I.V."/>
            <person name="Crous P."/>
            <person name="Smith M.E."/>
        </authorList>
    </citation>
    <scope>NUCLEOTIDE SEQUENCE</scope>
    <source>
        <strain evidence="1">RSA 2271</strain>
    </source>
</reference>
<accession>A0ACC1H9S8</accession>
<comment type="caution">
    <text evidence="1">The sequence shown here is derived from an EMBL/GenBank/DDBJ whole genome shotgun (WGS) entry which is preliminary data.</text>
</comment>
<feature type="non-terminal residue" evidence="1">
    <location>
        <position position="1"/>
    </location>
</feature>
<keyword evidence="2" id="KW-1185">Reference proteome</keyword>